<evidence type="ECO:0000313" key="1">
    <source>
        <dbReference type="EMBL" id="KKK97677.1"/>
    </source>
</evidence>
<accession>A0A0F8ZUY7</accession>
<proteinExistence type="predicted"/>
<dbReference type="AlphaFoldDB" id="A0A0F8ZUY7"/>
<gene>
    <name evidence="1" type="ORF">LCGC14_2650340</name>
</gene>
<protein>
    <submittedName>
        <fullName evidence="1">Uncharacterized protein</fullName>
    </submittedName>
</protein>
<reference evidence="1" key="1">
    <citation type="journal article" date="2015" name="Nature">
        <title>Complex archaea that bridge the gap between prokaryotes and eukaryotes.</title>
        <authorList>
            <person name="Spang A."/>
            <person name="Saw J.H."/>
            <person name="Jorgensen S.L."/>
            <person name="Zaremba-Niedzwiedzka K."/>
            <person name="Martijn J."/>
            <person name="Lind A.E."/>
            <person name="van Eijk R."/>
            <person name="Schleper C."/>
            <person name="Guy L."/>
            <person name="Ettema T.J."/>
        </authorList>
    </citation>
    <scope>NUCLEOTIDE SEQUENCE</scope>
</reference>
<dbReference type="EMBL" id="LAZR01045944">
    <property type="protein sequence ID" value="KKK97677.1"/>
    <property type="molecule type" value="Genomic_DNA"/>
</dbReference>
<comment type="caution">
    <text evidence="1">The sequence shown here is derived from an EMBL/GenBank/DDBJ whole genome shotgun (WGS) entry which is preliminary data.</text>
</comment>
<name>A0A0F8ZUY7_9ZZZZ</name>
<organism evidence="1">
    <name type="scientific">marine sediment metagenome</name>
    <dbReference type="NCBI Taxonomy" id="412755"/>
    <lineage>
        <taxon>unclassified sequences</taxon>
        <taxon>metagenomes</taxon>
        <taxon>ecological metagenomes</taxon>
    </lineage>
</organism>
<sequence>MSLFEMLDDERTDAKIRAALRDADSKGKLGVVAAVTGIAGGEAELRKIMDGEDELHVMDRGMLGMHLPE</sequence>